<dbReference type="PANTHER" id="PTHR47926">
    <property type="entry name" value="PENTATRICOPEPTIDE REPEAT-CONTAINING PROTEIN"/>
    <property type="match status" value="1"/>
</dbReference>
<keyword evidence="2" id="KW-1185">Reference proteome</keyword>
<sequence>MRNAAETLKTLLNNPSLIKTSSQAKQLHAGAVKLTELGSPSPGLTGLIISVYSGFDLLQDCLSLLSTFGSSLPPTKVWKSVIRCCALNDDFVGSVGFFKEMWSSGRGPVGNMFPSLPKTCVHLRDLRLGEAVRGCMLRVGLDAELFTGNALMNMYASRWVPAMCSMVGPNREDR</sequence>
<dbReference type="GO" id="GO:0009451">
    <property type="term" value="P:RNA modification"/>
    <property type="evidence" value="ECO:0007669"/>
    <property type="project" value="InterPro"/>
</dbReference>
<dbReference type="AlphaFoldDB" id="A0A9N7P0M5"/>
<accession>A0A9N7P0M5</accession>
<dbReference type="OrthoDB" id="185373at2759"/>
<protein>
    <submittedName>
        <fullName evidence="1">Pentatricopeptide repeat-containing protein</fullName>
    </submittedName>
</protein>
<proteinExistence type="predicted"/>
<dbReference type="GO" id="GO:0003723">
    <property type="term" value="F:RNA binding"/>
    <property type="evidence" value="ECO:0007669"/>
    <property type="project" value="InterPro"/>
</dbReference>
<dbReference type="InterPro" id="IPR011990">
    <property type="entry name" value="TPR-like_helical_dom_sf"/>
</dbReference>
<evidence type="ECO:0000313" key="2">
    <source>
        <dbReference type="Proteomes" id="UP001153555"/>
    </source>
</evidence>
<dbReference type="Gene3D" id="1.25.40.10">
    <property type="entry name" value="Tetratricopeptide repeat domain"/>
    <property type="match status" value="1"/>
</dbReference>
<gene>
    <name evidence="1" type="ORF">SHERM_07878</name>
</gene>
<dbReference type="InterPro" id="IPR046960">
    <property type="entry name" value="PPR_At4g14850-like_plant"/>
</dbReference>
<reference evidence="1" key="1">
    <citation type="submission" date="2019-12" db="EMBL/GenBank/DDBJ databases">
        <authorList>
            <person name="Scholes J."/>
        </authorList>
    </citation>
    <scope>NUCLEOTIDE SEQUENCE</scope>
</reference>
<comment type="caution">
    <text evidence="1">The sequence shown here is derived from an EMBL/GenBank/DDBJ whole genome shotgun (WGS) entry which is preliminary data.</text>
</comment>
<organism evidence="1 2">
    <name type="scientific">Striga hermonthica</name>
    <name type="common">Purple witchweed</name>
    <name type="synonym">Buchnera hermonthica</name>
    <dbReference type="NCBI Taxonomy" id="68872"/>
    <lineage>
        <taxon>Eukaryota</taxon>
        <taxon>Viridiplantae</taxon>
        <taxon>Streptophyta</taxon>
        <taxon>Embryophyta</taxon>
        <taxon>Tracheophyta</taxon>
        <taxon>Spermatophyta</taxon>
        <taxon>Magnoliopsida</taxon>
        <taxon>eudicotyledons</taxon>
        <taxon>Gunneridae</taxon>
        <taxon>Pentapetalae</taxon>
        <taxon>asterids</taxon>
        <taxon>lamiids</taxon>
        <taxon>Lamiales</taxon>
        <taxon>Orobanchaceae</taxon>
        <taxon>Buchnereae</taxon>
        <taxon>Striga</taxon>
    </lineage>
</organism>
<name>A0A9N7P0M5_STRHE</name>
<dbReference type="Proteomes" id="UP001153555">
    <property type="component" value="Unassembled WGS sequence"/>
</dbReference>
<evidence type="ECO:0000313" key="1">
    <source>
        <dbReference type="EMBL" id="CAA0842007.1"/>
    </source>
</evidence>
<dbReference type="EMBL" id="CACSLK010034598">
    <property type="protein sequence ID" value="CAA0842007.1"/>
    <property type="molecule type" value="Genomic_DNA"/>
</dbReference>